<organism evidence="3 4">
    <name type="scientific">Microbulbifer rhizosphaerae</name>
    <dbReference type="NCBI Taxonomy" id="1562603"/>
    <lineage>
        <taxon>Bacteria</taxon>
        <taxon>Pseudomonadati</taxon>
        <taxon>Pseudomonadota</taxon>
        <taxon>Gammaproteobacteria</taxon>
        <taxon>Cellvibrionales</taxon>
        <taxon>Microbulbiferaceae</taxon>
        <taxon>Microbulbifer</taxon>
    </lineage>
</organism>
<dbReference type="InterPro" id="IPR051534">
    <property type="entry name" value="CBASS_pafABC_assoc_protein"/>
</dbReference>
<dbReference type="Pfam" id="PF08279">
    <property type="entry name" value="HTH_11"/>
    <property type="match status" value="1"/>
</dbReference>
<dbReference type="PANTHER" id="PTHR34580:SF3">
    <property type="entry name" value="PROTEIN PAFB"/>
    <property type="match status" value="1"/>
</dbReference>
<dbReference type="Pfam" id="PF13280">
    <property type="entry name" value="WYL"/>
    <property type="match status" value="1"/>
</dbReference>
<evidence type="ECO:0000259" key="1">
    <source>
        <dbReference type="Pfam" id="PF08279"/>
    </source>
</evidence>
<dbReference type="GO" id="GO:0003677">
    <property type="term" value="F:DNA binding"/>
    <property type="evidence" value="ECO:0007669"/>
    <property type="project" value="UniProtKB-KW"/>
</dbReference>
<dbReference type="InterPro" id="IPR013196">
    <property type="entry name" value="HTH_11"/>
</dbReference>
<dbReference type="Proteomes" id="UP000535937">
    <property type="component" value="Unassembled WGS sequence"/>
</dbReference>
<reference evidence="3 4" key="1">
    <citation type="submission" date="2020-08" db="EMBL/GenBank/DDBJ databases">
        <title>Genomic Encyclopedia of Type Strains, Phase III (KMG-III): the genomes of soil and plant-associated and newly described type strains.</title>
        <authorList>
            <person name="Whitman W."/>
        </authorList>
    </citation>
    <scope>NUCLEOTIDE SEQUENCE [LARGE SCALE GENOMIC DNA]</scope>
    <source>
        <strain evidence="3 4">CECT 8799</strain>
    </source>
</reference>
<protein>
    <submittedName>
        <fullName evidence="3">Putative DNA-binding transcriptional regulator YafY</fullName>
    </submittedName>
</protein>
<accession>A0A7W4W9B9</accession>
<gene>
    <name evidence="3" type="ORF">FHS09_000817</name>
</gene>
<dbReference type="EMBL" id="JACHWZ010000003">
    <property type="protein sequence ID" value="MBB3060004.1"/>
    <property type="molecule type" value="Genomic_DNA"/>
</dbReference>
<dbReference type="InterPro" id="IPR026881">
    <property type="entry name" value="WYL_dom"/>
</dbReference>
<dbReference type="Gene3D" id="1.10.10.10">
    <property type="entry name" value="Winged helix-like DNA-binding domain superfamily/Winged helix DNA-binding domain"/>
    <property type="match status" value="1"/>
</dbReference>
<evidence type="ECO:0000259" key="2">
    <source>
        <dbReference type="Pfam" id="PF13280"/>
    </source>
</evidence>
<dbReference type="SUPFAM" id="SSF46785">
    <property type="entry name" value="Winged helix' DNA-binding domain"/>
    <property type="match status" value="1"/>
</dbReference>
<dbReference type="PANTHER" id="PTHR34580">
    <property type="match status" value="1"/>
</dbReference>
<feature type="domain" description="Helix-turn-helix type 11" evidence="1">
    <location>
        <begin position="6"/>
        <end position="60"/>
    </location>
</feature>
<keyword evidence="3" id="KW-0238">DNA-binding</keyword>
<dbReference type="InterPro" id="IPR036388">
    <property type="entry name" value="WH-like_DNA-bd_sf"/>
</dbReference>
<evidence type="ECO:0000313" key="4">
    <source>
        <dbReference type="Proteomes" id="UP000535937"/>
    </source>
</evidence>
<dbReference type="PROSITE" id="PS52050">
    <property type="entry name" value="WYL"/>
    <property type="match status" value="1"/>
</dbReference>
<comment type="caution">
    <text evidence="3">The sequence shown here is derived from an EMBL/GenBank/DDBJ whole genome shotgun (WGS) entry which is preliminary data.</text>
</comment>
<dbReference type="InterPro" id="IPR036390">
    <property type="entry name" value="WH_DNA-bd_sf"/>
</dbReference>
<keyword evidence="4" id="KW-1185">Reference proteome</keyword>
<feature type="domain" description="WYL" evidence="2">
    <location>
        <begin position="141"/>
        <end position="204"/>
    </location>
</feature>
<dbReference type="RefSeq" id="WP_183456956.1">
    <property type="nucleotide sequence ID" value="NZ_JACHWZ010000003.1"/>
</dbReference>
<proteinExistence type="predicted"/>
<evidence type="ECO:0000313" key="3">
    <source>
        <dbReference type="EMBL" id="MBB3060004.1"/>
    </source>
</evidence>
<dbReference type="AlphaFoldDB" id="A0A7W4W9B9"/>
<sequence length="234" mass="26911">MKKSERLLQLLTLLRARRSAITARALAERLGVSERTLYRDMQSLVLSGVPVEGEAGVGYRLRRGSFIPPLMFSEEELEALLLGVRMVQGWGDEDIGSAADSALHKIRSVLPDRVIQEQDLQRATLLVPDLHRREKARFGALIRQAVKAREMLWLDYEDEQGNRSQRHCNPLGLIYWGAAWTLLAWCRLRGDHRLFRLDRILGAELTGEQFQVEPHQSLAAYFRQYNPEFNDRAF</sequence>
<name>A0A7W4W9B9_9GAMM</name>